<evidence type="ECO:0000313" key="3">
    <source>
        <dbReference type="Proteomes" id="UP001187682"/>
    </source>
</evidence>
<dbReference type="Proteomes" id="UP001187682">
    <property type="component" value="Unassembled WGS sequence"/>
</dbReference>
<comment type="caution">
    <text evidence="2">The sequence shown here is derived from an EMBL/GenBank/DDBJ whole genome shotgun (WGS) entry which is preliminary data.</text>
</comment>
<sequence>MHHSRRKSGPGSANTSMTDVRKAASSSQRPKASPAKKSRESSHRAGRSPKERERDYYEYADDEDGRDTFPQYCMACEKQFLPTDDSCLYCSFAYESPLPLEKPELQWPVELTKDTSCREYDENASSHRFPSRGTASNGYTQSAGPYHPSYEPREIIPRASPSRAPSTYISSSPVVTTNDAISALRSLTIRPASPSSPTGGRIWPFSRGAADYPATYDPAYGKKGYGSSGGGYGYNQYGSSGAERPLPSRRPGGYSRPKSIELVTPMVGR</sequence>
<feature type="region of interest" description="Disordered" evidence="1">
    <location>
        <begin position="121"/>
        <end position="172"/>
    </location>
</feature>
<gene>
    <name evidence="2" type="ORF">DNG_01546</name>
</gene>
<dbReference type="InterPro" id="IPR024368">
    <property type="entry name" value="Ecl1/2/3"/>
</dbReference>
<evidence type="ECO:0000313" key="2">
    <source>
        <dbReference type="EMBL" id="SPN98501.1"/>
    </source>
</evidence>
<accession>A0AAE8MR26</accession>
<organism evidence="2 3">
    <name type="scientific">Cephalotrichum gorgonifer</name>
    <dbReference type="NCBI Taxonomy" id="2041049"/>
    <lineage>
        <taxon>Eukaryota</taxon>
        <taxon>Fungi</taxon>
        <taxon>Dikarya</taxon>
        <taxon>Ascomycota</taxon>
        <taxon>Pezizomycotina</taxon>
        <taxon>Sordariomycetes</taxon>
        <taxon>Hypocreomycetidae</taxon>
        <taxon>Microascales</taxon>
        <taxon>Microascaceae</taxon>
        <taxon>Cephalotrichum</taxon>
    </lineage>
</organism>
<feature type="compositionally biased region" description="Polar residues" evidence="1">
    <location>
        <begin position="133"/>
        <end position="143"/>
    </location>
</feature>
<keyword evidence="3" id="KW-1185">Reference proteome</keyword>
<name>A0AAE8MR26_9PEZI</name>
<feature type="region of interest" description="Disordered" evidence="1">
    <location>
        <begin position="1"/>
        <end position="65"/>
    </location>
</feature>
<evidence type="ECO:0000256" key="1">
    <source>
        <dbReference type="SAM" id="MobiDB-lite"/>
    </source>
</evidence>
<feature type="compositionally biased region" description="Polar residues" evidence="1">
    <location>
        <begin position="11"/>
        <end position="30"/>
    </location>
</feature>
<proteinExistence type="predicted"/>
<reference evidence="2" key="1">
    <citation type="submission" date="2018-03" db="EMBL/GenBank/DDBJ databases">
        <authorList>
            <person name="Guldener U."/>
        </authorList>
    </citation>
    <scope>NUCLEOTIDE SEQUENCE</scope>
</reference>
<dbReference type="Pfam" id="PF12855">
    <property type="entry name" value="Ecl1"/>
    <property type="match status" value="2"/>
</dbReference>
<feature type="region of interest" description="Disordered" evidence="1">
    <location>
        <begin position="225"/>
        <end position="269"/>
    </location>
</feature>
<protein>
    <submittedName>
        <fullName evidence="2">Uncharacterized protein</fullName>
    </submittedName>
</protein>
<dbReference type="AlphaFoldDB" id="A0AAE8MR26"/>
<feature type="compositionally biased region" description="Polar residues" evidence="1">
    <location>
        <begin position="163"/>
        <end position="172"/>
    </location>
</feature>
<feature type="compositionally biased region" description="Basic and acidic residues" evidence="1">
    <location>
        <begin position="37"/>
        <end position="57"/>
    </location>
</feature>
<dbReference type="EMBL" id="ONZQ02000002">
    <property type="protein sequence ID" value="SPN98501.1"/>
    <property type="molecule type" value="Genomic_DNA"/>
</dbReference>